<evidence type="ECO:0008006" key="7">
    <source>
        <dbReference type="Google" id="ProtNLM"/>
    </source>
</evidence>
<sequence>MERDFTPLPSRPKGLTKSSSGASFGGDSAMSVPVLGSHPLGTLHVHQVSETPHQVSETPHQEEDDDDGPPPPLDPPSAQNETTSLYKLSQHDSSKSFHSPTWEPLAHHLGGGDVVLILDLPEVFTVGYDSISFTAKHFGGVRDIPPGAHFFWVAHPGGMSTRCGFWVVANNTNAVHVMQWDRFNEVLGDSARAEARIQADNLEAIHSKLVPYQDPTMVNAARGDLTQAASQRNFNMWEQLAGKVNDNLLNRVTGQNYDNWTVHTGDRVKGSVLMAAEMELDNSLSNPMLMARELNFAFSQRTKTYSTDNTGADRTLEATDATPYILSLVDAPHNAITSDDVVGEFQFTFVVGVHLGNDSCIQQWWHMLLKIFLRAHLLPARRPSLAAAFIHTLTAQLTYSASWLEGSILDSAESQTRDLRLALTVYKRRLEELMQGLGNQATSEQLSVGTAFAGLEAVATGMLDWDLRGDYLRRGNVMMEDGEEVELEDADMAAEDERGEWAPEIVDLDESGRQRDLVSWND</sequence>
<dbReference type="PANTHER" id="PTHR12689">
    <property type="entry name" value="A1 CISTRON SPLICING FACTOR AAR2-RELATED"/>
    <property type="match status" value="1"/>
</dbReference>
<dbReference type="InterPro" id="IPR007946">
    <property type="entry name" value="AAR2"/>
</dbReference>
<accession>K3V339</accession>
<dbReference type="InterPro" id="IPR038514">
    <property type="entry name" value="AAR2_C_sf"/>
</dbReference>
<gene>
    <name evidence="5" type="ORF">FPSE_00155</name>
</gene>
<dbReference type="AlphaFoldDB" id="K3V339"/>
<keyword evidence="6" id="KW-1185">Reference proteome</keyword>
<dbReference type="Gene3D" id="2.60.34.20">
    <property type="match status" value="1"/>
</dbReference>
<evidence type="ECO:0000259" key="4">
    <source>
        <dbReference type="Pfam" id="PF20981"/>
    </source>
</evidence>
<dbReference type="InterPro" id="IPR038516">
    <property type="entry name" value="AAR2_N_sf"/>
</dbReference>
<evidence type="ECO:0000313" key="5">
    <source>
        <dbReference type="EMBL" id="EKJ79701.1"/>
    </source>
</evidence>
<dbReference type="InterPro" id="IPR033647">
    <property type="entry name" value="Aar2_N"/>
</dbReference>
<evidence type="ECO:0000256" key="2">
    <source>
        <dbReference type="SAM" id="MobiDB-lite"/>
    </source>
</evidence>
<dbReference type="eggNOG" id="KOG3937">
    <property type="taxonomic scope" value="Eukaryota"/>
</dbReference>
<feature type="domain" description="AAR2 C-terminal" evidence="3">
    <location>
        <begin position="300"/>
        <end position="467"/>
    </location>
</feature>
<feature type="domain" description="AAR2 N-terminal" evidence="4">
    <location>
        <begin position="112"/>
        <end position="254"/>
    </location>
</feature>
<proteinExistence type="inferred from homology"/>
<dbReference type="Gene3D" id="1.25.40.550">
    <property type="entry name" value="Aar2, C-terminal domain-like"/>
    <property type="match status" value="1"/>
</dbReference>
<dbReference type="RefSeq" id="XP_009251550.1">
    <property type="nucleotide sequence ID" value="XM_009253275.1"/>
</dbReference>
<dbReference type="InterPro" id="IPR033648">
    <property type="entry name" value="AAR2_C"/>
</dbReference>
<dbReference type="Pfam" id="PF05282">
    <property type="entry name" value="AAR2"/>
    <property type="match status" value="1"/>
</dbReference>
<evidence type="ECO:0000313" key="6">
    <source>
        <dbReference type="Proteomes" id="UP000007978"/>
    </source>
</evidence>
<dbReference type="EMBL" id="AFNW01000004">
    <property type="protein sequence ID" value="EKJ79701.1"/>
    <property type="molecule type" value="Genomic_DNA"/>
</dbReference>
<dbReference type="OrthoDB" id="201752at2759"/>
<feature type="region of interest" description="Disordered" evidence="2">
    <location>
        <begin position="1"/>
        <end position="80"/>
    </location>
</feature>
<comment type="caution">
    <text evidence="5">The sequence shown here is derived from an EMBL/GenBank/DDBJ whole genome shotgun (WGS) entry which is preliminary data.</text>
</comment>
<dbReference type="CDD" id="cd13778">
    <property type="entry name" value="Aar2_C"/>
    <property type="match status" value="1"/>
</dbReference>
<feature type="compositionally biased region" description="Polar residues" evidence="2">
    <location>
        <begin position="48"/>
        <end position="58"/>
    </location>
</feature>
<dbReference type="PANTHER" id="PTHR12689:SF4">
    <property type="entry name" value="PROTEIN AAR2 HOMOLOG"/>
    <property type="match status" value="1"/>
</dbReference>
<protein>
    <recommendedName>
        <fullName evidence="7">AAR2</fullName>
    </recommendedName>
</protein>
<evidence type="ECO:0000259" key="3">
    <source>
        <dbReference type="Pfam" id="PF05282"/>
    </source>
</evidence>
<dbReference type="HOGENOM" id="CLU_024943_1_0_1"/>
<dbReference type="GO" id="GO:0000244">
    <property type="term" value="P:spliceosomal tri-snRNP complex assembly"/>
    <property type="evidence" value="ECO:0007669"/>
    <property type="project" value="TreeGrafter"/>
</dbReference>
<comment type="similarity">
    <text evidence="1">Belongs to the AAR2 family.</text>
</comment>
<dbReference type="GeneID" id="20358775"/>
<evidence type="ECO:0000256" key="1">
    <source>
        <dbReference type="ARBA" id="ARBA00006281"/>
    </source>
</evidence>
<organism evidence="5 6">
    <name type="scientific">Fusarium pseudograminearum (strain CS3096)</name>
    <name type="common">Wheat and barley crown-rot fungus</name>
    <dbReference type="NCBI Taxonomy" id="1028729"/>
    <lineage>
        <taxon>Eukaryota</taxon>
        <taxon>Fungi</taxon>
        <taxon>Dikarya</taxon>
        <taxon>Ascomycota</taxon>
        <taxon>Pezizomycotina</taxon>
        <taxon>Sordariomycetes</taxon>
        <taxon>Hypocreomycetidae</taxon>
        <taxon>Hypocreales</taxon>
        <taxon>Nectriaceae</taxon>
        <taxon>Fusarium</taxon>
    </lineage>
</organism>
<feature type="compositionally biased region" description="Low complexity" evidence="2">
    <location>
        <begin position="18"/>
        <end position="31"/>
    </location>
</feature>
<name>K3V339_FUSPC</name>
<dbReference type="KEGG" id="fpu:FPSE_00155"/>
<dbReference type="CDD" id="cd13777">
    <property type="entry name" value="Aar2_N"/>
    <property type="match status" value="1"/>
</dbReference>
<reference evidence="5 6" key="1">
    <citation type="journal article" date="2012" name="PLoS Pathog.">
        <title>Comparative pathogenomics reveals horizontally acquired novel virulence genes in fungi infecting cereal hosts.</title>
        <authorList>
            <person name="Gardiner D.M."/>
            <person name="McDonald M.C."/>
            <person name="Covarelli L."/>
            <person name="Solomon P.S."/>
            <person name="Rusu A.G."/>
            <person name="Marshall M."/>
            <person name="Kazan K."/>
            <person name="Chakraborty S."/>
            <person name="McDonald B.A."/>
            <person name="Manners J.M."/>
        </authorList>
    </citation>
    <scope>NUCLEOTIDE SEQUENCE [LARGE SCALE GENOMIC DNA]</scope>
    <source>
        <strain evidence="5 6">CS3096</strain>
    </source>
</reference>
<dbReference type="Proteomes" id="UP000007978">
    <property type="component" value="Chromosome 2"/>
</dbReference>
<dbReference type="Pfam" id="PF20981">
    <property type="entry name" value="AAR2_1st"/>
    <property type="match status" value="1"/>
</dbReference>